<comment type="caution">
    <text evidence="1">The sequence shown here is derived from an EMBL/GenBank/DDBJ whole genome shotgun (WGS) entry which is preliminary data.</text>
</comment>
<dbReference type="OrthoDB" id="2384430at2759"/>
<name>A0A397HIB0_9GLOM</name>
<sequence>MAFKFFNLATDEKIDTKNISHYHQGNFPKLAEEGYLKNFNPHSILLSQWVWSTENDYVVDGQHMIGKYFYEGRGTKKDIVKAIYWLNKAKENMNLRI</sequence>
<dbReference type="InterPro" id="IPR011990">
    <property type="entry name" value="TPR-like_helical_dom_sf"/>
</dbReference>
<dbReference type="AlphaFoldDB" id="A0A397HIB0"/>
<proteinExistence type="predicted"/>
<protein>
    <submittedName>
        <fullName evidence="1">Uncharacterized protein</fullName>
    </submittedName>
</protein>
<organism evidence="1 2">
    <name type="scientific">Diversispora epigaea</name>
    <dbReference type="NCBI Taxonomy" id="1348612"/>
    <lineage>
        <taxon>Eukaryota</taxon>
        <taxon>Fungi</taxon>
        <taxon>Fungi incertae sedis</taxon>
        <taxon>Mucoromycota</taxon>
        <taxon>Glomeromycotina</taxon>
        <taxon>Glomeromycetes</taxon>
        <taxon>Diversisporales</taxon>
        <taxon>Diversisporaceae</taxon>
        <taxon>Diversispora</taxon>
    </lineage>
</organism>
<dbReference type="InterPro" id="IPR006597">
    <property type="entry name" value="Sel1-like"/>
</dbReference>
<keyword evidence="2" id="KW-1185">Reference proteome</keyword>
<dbReference type="Gene3D" id="1.25.40.10">
    <property type="entry name" value="Tetratricopeptide repeat domain"/>
    <property type="match status" value="1"/>
</dbReference>
<accession>A0A397HIB0</accession>
<gene>
    <name evidence="1" type="ORF">Glove_350g149</name>
</gene>
<dbReference type="Proteomes" id="UP000266861">
    <property type="component" value="Unassembled WGS sequence"/>
</dbReference>
<dbReference type="SUPFAM" id="SSF81901">
    <property type="entry name" value="HCP-like"/>
    <property type="match status" value="1"/>
</dbReference>
<evidence type="ECO:0000313" key="1">
    <source>
        <dbReference type="EMBL" id="RHZ60963.1"/>
    </source>
</evidence>
<dbReference type="EMBL" id="PQFF01000320">
    <property type="protein sequence ID" value="RHZ60963.1"/>
    <property type="molecule type" value="Genomic_DNA"/>
</dbReference>
<dbReference type="Pfam" id="PF08238">
    <property type="entry name" value="Sel1"/>
    <property type="match status" value="1"/>
</dbReference>
<reference evidence="1 2" key="1">
    <citation type="submission" date="2018-08" db="EMBL/GenBank/DDBJ databases">
        <title>Genome and evolution of the arbuscular mycorrhizal fungus Diversispora epigaea (formerly Glomus versiforme) and its bacterial endosymbionts.</title>
        <authorList>
            <person name="Sun X."/>
            <person name="Fei Z."/>
            <person name="Harrison M."/>
        </authorList>
    </citation>
    <scope>NUCLEOTIDE SEQUENCE [LARGE SCALE GENOMIC DNA]</scope>
    <source>
        <strain evidence="1 2">IT104</strain>
    </source>
</reference>
<evidence type="ECO:0000313" key="2">
    <source>
        <dbReference type="Proteomes" id="UP000266861"/>
    </source>
</evidence>
<dbReference type="SMART" id="SM00671">
    <property type="entry name" value="SEL1"/>
    <property type="match status" value="1"/>
</dbReference>